<sequence>MMKGIAIVALTCGLAIVANACSITLPDDVKGFAPVLLTRTSSNKDYELFKPSGKTTELSDGTKLLLACTGSKNVIVSEKKSTLELTCSGDQFVDANNNAYDLKDLVCKSIPSPTLRVTDEPCSQNRGVIHQPGFTVNKKFYGPVFEICYNNDNEHTYYTHNTINGATIDNAISESTRRSFSAKGMKYTTTKTNEYYTQANQVELFKKLFGSKQTYIDGSDYFARGHLTPDADFIFGYEQLATYFYTNVAPEYQLINAGNWLRVEELARSVAASYGDDLETYNGYLGQLQLEKSNGQKIDIFLDDGKKIEAPKYYFKVLLHKPSDEGIVFVTVNNPFAADGEAEEICENVCDQADLKHDNFPTLSKGYTFCCRLEEFKLSYDALPEDVEAGKLMTRKN</sequence>
<dbReference type="EnsemblMetazoa" id="MDOA000226-RA">
    <property type="protein sequence ID" value="MDOA000226-PA"/>
    <property type="gene ID" value="MDOA000226"/>
</dbReference>
<feature type="signal peptide" evidence="6">
    <location>
        <begin position="1"/>
        <end position="20"/>
    </location>
</feature>
<dbReference type="GO" id="GO:0000014">
    <property type="term" value="F:single-stranded DNA endodeoxyribonuclease activity"/>
    <property type="evidence" value="ECO:0007669"/>
    <property type="project" value="TreeGrafter"/>
</dbReference>
<feature type="chain" id="PRO_5044559694" description="DNA/RNA non-specific endonuclease domain-containing protein" evidence="6">
    <location>
        <begin position="21"/>
        <end position="397"/>
    </location>
</feature>
<dbReference type="PANTHER" id="PTHR13966">
    <property type="entry name" value="ENDONUCLEASE RELATED"/>
    <property type="match status" value="1"/>
</dbReference>
<dbReference type="InterPro" id="IPR001604">
    <property type="entry name" value="Endo_G_ENPP1-like_dom"/>
</dbReference>
<dbReference type="SUPFAM" id="SSF54060">
    <property type="entry name" value="His-Me finger endonucleases"/>
    <property type="match status" value="1"/>
</dbReference>
<organism evidence="9">
    <name type="scientific">Musca domestica</name>
    <name type="common">House fly</name>
    <dbReference type="NCBI Taxonomy" id="7370"/>
    <lineage>
        <taxon>Eukaryota</taxon>
        <taxon>Metazoa</taxon>
        <taxon>Ecdysozoa</taxon>
        <taxon>Arthropoda</taxon>
        <taxon>Hexapoda</taxon>
        <taxon>Insecta</taxon>
        <taxon>Pterygota</taxon>
        <taxon>Neoptera</taxon>
        <taxon>Endopterygota</taxon>
        <taxon>Diptera</taxon>
        <taxon>Brachycera</taxon>
        <taxon>Muscomorpha</taxon>
        <taxon>Muscoidea</taxon>
        <taxon>Muscidae</taxon>
        <taxon>Musca</taxon>
    </lineage>
</organism>
<feature type="domain" description="ENPP1-3/EXOG-like endonuclease/phosphodiesterase" evidence="7">
    <location>
        <begin position="145"/>
        <end position="366"/>
    </location>
</feature>
<keyword evidence="2" id="KW-0540">Nuclease</keyword>
<accession>A0A1I8M193</accession>
<comment type="similarity">
    <text evidence="1">Belongs to the DNA/RNA non-specific endonuclease family.</text>
</comment>
<proteinExistence type="inferred from homology"/>
<evidence type="ECO:0000259" key="7">
    <source>
        <dbReference type="SMART" id="SM00477"/>
    </source>
</evidence>
<keyword evidence="3" id="KW-0378">Hydrolase</keyword>
<dbReference type="SMART" id="SM00477">
    <property type="entry name" value="NUC"/>
    <property type="match status" value="1"/>
</dbReference>
<evidence type="ECO:0000256" key="5">
    <source>
        <dbReference type="PIRSR" id="PIRSR640255-2"/>
    </source>
</evidence>
<dbReference type="InterPro" id="IPR020821">
    <property type="entry name" value="ENPP1-3/EXOG-like_nuc-like"/>
</dbReference>
<gene>
    <name evidence="9" type="primary">101891113</name>
</gene>
<reference evidence="9" key="1">
    <citation type="submission" date="2020-05" db="UniProtKB">
        <authorList>
            <consortium name="EnsemblMetazoa"/>
        </authorList>
    </citation>
    <scope>IDENTIFICATION</scope>
    <source>
        <strain evidence="9">Aabys</strain>
    </source>
</reference>
<dbReference type="SMART" id="SM00892">
    <property type="entry name" value="Endonuclease_NS"/>
    <property type="match status" value="1"/>
</dbReference>
<dbReference type="RefSeq" id="XP_005182498.2">
    <property type="nucleotide sequence ID" value="XM_005182441.4"/>
</dbReference>
<dbReference type="KEGG" id="mde:101891113"/>
<dbReference type="Pfam" id="PF01223">
    <property type="entry name" value="Endonuclease_NS"/>
    <property type="match status" value="1"/>
</dbReference>
<evidence type="ECO:0000256" key="1">
    <source>
        <dbReference type="ARBA" id="ARBA00010052"/>
    </source>
</evidence>
<evidence type="ECO:0000313" key="9">
    <source>
        <dbReference type="EnsemblMetazoa" id="MDOA000226-PA"/>
    </source>
</evidence>
<dbReference type="Gene3D" id="3.40.570.10">
    <property type="entry name" value="Extracellular Endonuclease, subunit A"/>
    <property type="match status" value="1"/>
</dbReference>
<dbReference type="GO" id="GO:0005743">
    <property type="term" value="C:mitochondrial inner membrane"/>
    <property type="evidence" value="ECO:0007669"/>
    <property type="project" value="TreeGrafter"/>
</dbReference>
<dbReference type="InterPro" id="IPR044929">
    <property type="entry name" value="DNA/RNA_non-sp_Endonuclease_sf"/>
</dbReference>
<evidence type="ECO:0000256" key="4">
    <source>
        <dbReference type="PIRSR" id="PIRSR640255-1"/>
    </source>
</evidence>
<dbReference type="GO" id="GO:0046872">
    <property type="term" value="F:metal ion binding"/>
    <property type="evidence" value="ECO:0007669"/>
    <property type="project" value="UniProtKB-KW"/>
</dbReference>
<keyword evidence="3" id="KW-0255">Endonuclease</keyword>
<dbReference type="InterPro" id="IPR040255">
    <property type="entry name" value="Non-specific_endonuclease"/>
</dbReference>
<keyword evidence="5" id="KW-0479">Metal-binding</keyword>
<feature type="active site" description="Proton acceptor" evidence="4">
    <location>
        <position position="226"/>
    </location>
</feature>
<evidence type="ECO:0000259" key="8">
    <source>
        <dbReference type="SMART" id="SM00892"/>
    </source>
</evidence>
<evidence type="ECO:0008006" key="10">
    <source>
        <dbReference type="Google" id="ProtNLM"/>
    </source>
</evidence>
<evidence type="ECO:0000256" key="6">
    <source>
        <dbReference type="SAM" id="SignalP"/>
    </source>
</evidence>
<dbReference type="GO" id="GO:0004521">
    <property type="term" value="F:RNA endonuclease activity"/>
    <property type="evidence" value="ECO:0007669"/>
    <property type="project" value="TreeGrafter"/>
</dbReference>
<evidence type="ECO:0000256" key="2">
    <source>
        <dbReference type="ARBA" id="ARBA00022722"/>
    </source>
</evidence>
<dbReference type="VEuPathDB" id="VectorBase:MDOMA2_013873"/>
<dbReference type="PANTHER" id="PTHR13966:SF17">
    <property type="entry name" value="ENDONUCLEASE-RELATED"/>
    <property type="match status" value="1"/>
</dbReference>
<feature type="domain" description="DNA/RNA non-specific endonuclease/pyrophosphatase/phosphodiesterase" evidence="8">
    <location>
        <begin position="141"/>
        <end position="376"/>
    </location>
</feature>
<dbReference type="GO" id="GO:0003676">
    <property type="term" value="F:nucleic acid binding"/>
    <property type="evidence" value="ECO:0007669"/>
    <property type="project" value="InterPro"/>
</dbReference>
<dbReference type="InterPro" id="IPR044925">
    <property type="entry name" value="His-Me_finger_sf"/>
</dbReference>
<dbReference type="eggNOG" id="ENOG502S2JM">
    <property type="taxonomic scope" value="Eukaryota"/>
</dbReference>
<name>A0A1I8M193_MUSDO</name>
<dbReference type="AlphaFoldDB" id="A0A1I8M193"/>
<keyword evidence="6" id="KW-0732">Signal</keyword>
<feature type="binding site" evidence="5">
    <location>
        <position position="256"/>
    </location>
    <ligand>
        <name>Mg(2+)</name>
        <dbReference type="ChEBI" id="CHEBI:18420"/>
        <note>catalytic</note>
    </ligand>
</feature>
<evidence type="ECO:0000256" key="3">
    <source>
        <dbReference type="ARBA" id="ARBA00022759"/>
    </source>
</evidence>
<dbReference type="OrthoDB" id="8194122at2759"/>
<dbReference type="STRING" id="7370.A0A1I8M193"/>
<dbReference type="GO" id="GO:0005634">
    <property type="term" value="C:nucleus"/>
    <property type="evidence" value="ECO:0007669"/>
    <property type="project" value="TreeGrafter"/>
</dbReference>
<dbReference type="VEuPathDB" id="VectorBase:MDOA000226"/>
<protein>
    <recommendedName>
        <fullName evidence="10">DNA/RNA non-specific endonuclease domain-containing protein</fullName>
    </recommendedName>
</protein>
<dbReference type="GO" id="GO:0006309">
    <property type="term" value="P:apoptotic DNA fragmentation"/>
    <property type="evidence" value="ECO:0007669"/>
    <property type="project" value="TreeGrafter"/>
</dbReference>